<gene>
    <name evidence="2" type="ORF">CEP54_015328</name>
</gene>
<dbReference type="EMBL" id="NKCI01000347">
    <property type="protein sequence ID" value="RSL42851.1"/>
    <property type="molecule type" value="Genomic_DNA"/>
</dbReference>
<reference evidence="2 3" key="1">
    <citation type="submission" date="2017-06" db="EMBL/GenBank/DDBJ databases">
        <title>Comparative genomic analysis of Ambrosia Fusariam Clade fungi.</title>
        <authorList>
            <person name="Stajich J.E."/>
            <person name="Carrillo J."/>
            <person name="Kijimoto T."/>
            <person name="Eskalen A."/>
            <person name="O'Donnell K."/>
            <person name="Kasson M."/>
        </authorList>
    </citation>
    <scope>NUCLEOTIDE SEQUENCE [LARGE SCALE GENOMIC DNA]</scope>
    <source>
        <strain evidence="2 3">NRRL62584</strain>
    </source>
</reference>
<sequence length="609" mass="69322">MSTVTSHLPFASVVSEAEGTDIEDTYLSLDSRQIRLLTLEPGKYGDDIVGHLEIVDLKDEPIFEALSYCWGDRADVCEITVDDHRVCVTRNLYRALQRLRYEAVPRQIWADAICINQEDDIEKAHQVNMMRDIFTRASTTTLFIGDYEDDTTPTTPFSTGVTPESQAGVENAIALIRKLADDHHVFYLDFKPDTDSLPDKSFQVWYKATECIRSLVTQPWWSRVWTVQEAILPSDPTVQYGAIKLSWMVFSEAVNNLAMHFHRTCCKMKVRNDLAEEPPIVTFYNKVMAVDRRRYHKLPLNMLLGRFADRKATNPRDMIYGVLGLAHDDAVAAGIEADYTIETVQLYVQTARKLIQLHGDLRPFMQVYHFHGDRLPGLPSWTPDYSLGGDWQYYSVALLYVQDIWKPVDMAQFKPPAGDNPLELDVSGILFDDILAVGDAVTPCPNGQVMDVFDKWIDQVRSLGYWNTQYPTEEGTYEDNMWMILCRGLIWITSHDYRMATHQDRQLVENEIPTIPNGRPDNIDLQLLYYQRFFITRKGYMGLASPDVQVGDTVHVLVGGNTPFVLRKTGLDLGGRTNCFSLISAAFVHGIMQGGLLSKKEELESFTLV</sequence>
<evidence type="ECO:0000259" key="1">
    <source>
        <dbReference type="Pfam" id="PF06985"/>
    </source>
</evidence>
<evidence type="ECO:0000313" key="2">
    <source>
        <dbReference type="EMBL" id="RSL42851.1"/>
    </source>
</evidence>
<protein>
    <recommendedName>
        <fullName evidence="1">Heterokaryon incompatibility domain-containing protein</fullName>
    </recommendedName>
</protein>
<dbReference type="Pfam" id="PF06985">
    <property type="entry name" value="HET"/>
    <property type="match status" value="1"/>
</dbReference>
<keyword evidence="3" id="KW-1185">Reference proteome</keyword>
<dbReference type="OrthoDB" id="2157530at2759"/>
<dbReference type="AlphaFoldDB" id="A0A428NPZ8"/>
<dbReference type="InterPro" id="IPR052895">
    <property type="entry name" value="HetReg/Transcr_Mod"/>
</dbReference>
<evidence type="ECO:0000313" key="3">
    <source>
        <dbReference type="Proteomes" id="UP000288168"/>
    </source>
</evidence>
<dbReference type="InterPro" id="IPR010730">
    <property type="entry name" value="HET"/>
</dbReference>
<comment type="caution">
    <text evidence="2">The sequence shown here is derived from an EMBL/GenBank/DDBJ whole genome shotgun (WGS) entry which is preliminary data.</text>
</comment>
<name>A0A428NPZ8_9HYPO</name>
<feature type="domain" description="Heterokaryon incompatibility" evidence="1">
    <location>
        <begin position="63"/>
        <end position="229"/>
    </location>
</feature>
<dbReference type="PANTHER" id="PTHR24148">
    <property type="entry name" value="ANKYRIN REPEAT DOMAIN-CONTAINING PROTEIN 39 HOMOLOG-RELATED"/>
    <property type="match status" value="1"/>
</dbReference>
<organism evidence="2 3">
    <name type="scientific">Fusarium duplospermum</name>
    <dbReference type="NCBI Taxonomy" id="1325734"/>
    <lineage>
        <taxon>Eukaryota</taxon>
        <taxon>Fungi</taxon>
        <taxon>Dikarya</taxon>
        <taxon>Ascomycota</taxon>
        <taxon>Pezizomycotina</taxon>
        <taxon>Sordariomycetes</taxon>
        <taxon>Hypocreomycetidae</taxon>
        <taxon>Hypocreales</taxon>
        <taxon>Nectriaceae</taxon>
        <taxon>Fusarium</taxon>
        <taxon>Fusarium solani species complex</taxon>
    </lineage>
</organism>
<proteinExistence type="predicted"/>
<dbReference type="Pfam" id="PF26639">
    <property type="entry name" value="Het-6_barrel"/>
    <property type="match status" value="1"/>
</dbReference>
<accession>A0A428NPZ8</accession>
<dbReference type="Proteomes" id="UP000288168">
    <property type="component" value="Unassembled WGS sequence"/>
</dbReference>
<dbReference type="STRING" id="1325734.A0A428NPZ8"/>
<dbReference type="PANTHER" id="PTHR24148:SF73">
    <property type="entry name" value="HET DOMAIN PROTEIN (AFU_ORTHOLOGUE AFUA_8G01020)"/>
    <property type="match status" value="1"/>
</dbReference>